<evidence type="ECO:0000313" key="2">
    <source>
        <dbReference type="Proteomes" id="UP000192578"/>
    </source>
</evidence>
<evidence type="ECO:0000313" key="1">
    <source>
        <dbReference type="EMBL" id="OQV26053.1"/>
    </source>
</evidence>
<reference evidence="2" key="1">
    <citation type="submission" date="2017-01" db="EMBL/GenBank/DDBJ databases">
        <title>Comparative genomics of anhydrobiosis in the tardigrade Hypsibius dujardini.</title>
        <authorList>
            <person name="Yoshida Y."/>
            <person name="Koutsovoulos G."/>
            <person name="Laetsch D."/>
            <person name="Stevens L."/>
            <person name="Kumar S."/>
            <person name="Horikawa D."/>
            <person name="Ishino K."/>
            <person name="Komine S."/>
            <person name="Tomita M."/>
            <person name="Blaxter M."/>
            <person name="Arakawa K."/>
        </authorList>
    </citation>
    <scope>NUCLEOTIDE SEQUENCE [LARGE SCALE GENOMIC DNA]</scope>
    <source>
        <strain evidence="2">Z151</strain>
    </source>
</reference>
<keyword evidence="2" id="KW-1185">Reference proteome</keyword>
<proteinExistence type="predicted"/>
<organism evidence="1 2">
    <name type="scientific">Hypsibius exemplaris</name>
    <name type="common">Freshwater tardigrade</name>
    <dbReference type="NCBI Taxonomy" id="2072580"/>
    <lineage>
        <taxon>Eukaryota</taxon>
        <taxon>Metazoa</taxon>
        <taxon>Ecdysozoa</taxon>
        <taxon>Tardigrada</taxon>
        <taxon>Eutardigrada</taxon>
        <taxon>Parachela</taxon>
        <taxon>Hypsibioidea</taxon>
        <taxon>Hypsibiidae</taxon>
        <taxon>Hypsibius</taxon>
    </lineage>
</organism>
<dbReference type="Proteomes" id="UP000192578">
    <property type="component" value="Unassembled WGS sequence"/>
</dbReference>
<accession>A0A1W0XF05</accession>
<protein>
    <submittedName>
        <fullName evidence="1">Uncharacterized protein</fullName>
    </submittedName>
</protein>
<sequence>MISFHDCPRLYPSRDNGYLEVNFTFRKYCPIFTSYGTGDTIISTSHANGGPKTALVKWQVECLDGEAVVGVQDAVFDFGGVVNVWCKFIFPYKVAQTGLYPYYPNCHVKNYKNQFFCYDPQNHTLTTNTFITGLWDDDASFWVYRTPVDDQQLYKCCRVPPGYYIDYVSCYYMLSHDQYWEYYDSNFFLMMCSTGYVMTGISKKKSPINAEFRIEWIQCCRIGYGKVTALPPPTIQTPNGGPTAYSTNHAYNSPATIPQDYAHQYRGKRSTVFNTAIETGRHSMLTAEEALPGDASTIQSNLLNEGSKKPPREPFDFSAAKQQRRLNVPTFM</sequence>
<comment type="caution">
    <text evidence="1">The sequence shown here is derived from an EMBL/GenBank/DDBJ whole genome shotgun (WGS) entry which is preliminary data.</text>
</comment>
<name>A0A1W0XF05_HYPEX</name>
<dbReference type="EMBL" id="MTYJ01000001">
    <property type="protein sequence ID" value="OQV26053.1"/>
    <property type="molecule type" value="Genomic_DNA"/>
</dbReference>
<dbReference type="AlphaFoldDB" id="A0A1W0XF05"/>
<gene>
    <name evidence="1" type="ORF">BV898_00183</name>
</gene>
<dbReference type="OrthoDB" id="10394629at2759"/>